<name>A0AAV5KB51_9ROSI</name>
<accession>A0AAV5KB51</accession>
<reference evidence="2 3" key="1">
    <citation type="journal article" date="2021" name="Commun. Biol.">
        <title>The genome of Shorea leprosula (Dipterocarpaceae) highlights the ecological relevance of drought in aseasonal tropical rainforests.</title>
        <authorList>
            <person name="Ng K.K.S."/>
            <person name="Kobayashi M.J."/>
            <person name="Fawcett J.A."/>
            <person name="Hatakeyama M."/>
            <person name="Paape T."/>
            <person name="Ng C.H."/>
            <person name="Ang C.C."/>
            <person name="Tnah L.H."/>
            <person name="Lee C.T."/>
            <person name="Nishiyama T."/>
            <person name="Sese J."/>
            <person name="O'Brien M.J."/>
            <person name="Copetti D."/>
            <person name="Mohd Noor M.I."/>
            <person name="Ong R.C."/>
            <person name="Putra M."/>
            <person name="Sireger I.Z."/>
            <person name="Indrioko S."/>
            <person name="Kosugi Y."/>
            <person name="Izuno A."/>
            <person name="Isagi Y."/>
            <person name="Lee S.L."/>
            <person name="Shimizu K.K."/>
        </authorList>
    </citation>
    <scope>NUCLEOTIDE SEQUENCE [LARGE SCALE GENOMIC DNA]</scope>
    <source>
        <strain evidence="2">214</strain>
    </source>
</reference>
<evidence type="ECO:0000313" key="3">
    <source>
        <dbReference type="Proteomes" id="UP001054252"/>
    </source>
</evidence>
<protein>
    <submittedName>
        <fullName evidence="2">Uncharacterized protein</fullName>
    </submittedName>
</protein>
<dbReference type="Proteomes" id="UP001054252">
    <property type="component" value="Unassembled WGS sequence"/>
</dbReference>
<evidence type="ECO:0000256" key="1">
    <source>
        <dbReference type="SAM" id="MobiDB-lite"/>
    </source>
</evidence>
<sequence>MQLLGSVETQPCWIRRAAKAGFIGTQQIWVSTNPARLGSVKPSWASFQSNPAGLGSNRTQQGWVSTKPSFAGKAGFAISMKPSNSSSPRKEKKKKRVKIGFVDGVEMRKHSQKKKKKWVKINFANGVEMREHSKNKKKWVKIDFVESEDERPVCRQRAIHWRGFGMKKMTCHKKKVQIIFLSCARYLAVQENRMCSKLTKLALRFAAGSTKKAECAESRKADCINGVIYREDS</sequence>
<evidence type="ECO:0000313" key="2">
    <source>
        <dbReference type="EMBL" id="GKV21600.1"/>
    </source>
</evidence>
<feature type="region of interest" description="Disordered" evidence="1">
    <location>
        <begin position="76"/>
        <end position="96"/>
    </location>
</feature>
<dbReference type="AlphaFoldDB" id="A0AAV5KB51"/>
<organism evidence="2 3">
    <name type="scientific">Rubroshorea leprosula</name>
    <dbReference type="NCBI Taxonomy" id="152421"/>
    <lineage>
        <taxon>Eukaryota</taxon>
        <taxon>Viridiplantae</taxon>
        <taxon>Streptophyta</taxon>
        <taxon>Embryophyta</taxon>
        <taxon>Tracheophyta</taxon>
        <taxon>Spermatophyta</taxon>
        <taxon>Magnoliopsida</taxon>
        <taxon>eudicotyledons</taxon>
        <taxon>Gunneridae</taxon>
        <taxon>Pentapetalae</taxon>
        <taxon>rosids</taxon>
        <taxon>malvids</taxon>
        <taxon>Malvales</taxon>
        <taxon>Dipterocarpaceae</taxon>
        <taxon>Rubroshorea</taxon>
    </lineage>
</organism>
<proteinExistence type="predicted"/>
<gene>
    <name evidence="2" type="ORF">SLEP1_g31565</name>
</gene>
<comment type="caution">
    <text evidence="2">The sequence shown here is derived from an EMBL/GenBank/DDBJ whole genome shotgun (WGS) entry which is preliminary data.</text>
</comment>
<dbReference type="EMBL" id="BPVZ01000058">
    <property type="protein sequence ID" value="GKV21600.1"/>
    <property type="molecule type" value="Genomic_DNA"/>
</dbReference>
<keyword evidence="3" id="KW-1185">Reference proteome</keyword>